<dbReference type="AlphaFoldDB" id="A0A1G1YHL7"/>
<evidence type="ECO:0000256" key="5">
    <source>
        <dbReference type="ARBA" id="ARBA00022618"/>
    </source>
</evidence>
<name>A0A1G1YHL7_9BACT</name>
<comment type="catalytic activity">
    <reaction evidence="1 11 12">
        <text>[protein]-peptidylproline (omega=180) = [protein]-peptidylproline (omega=0)</text>
        <dbReference type="Rhea" id="RHEA:16237"/>
        <dbReference type="Rhea" id="RHEA-COMP:10747"/>
        <dbReference type="Rhea" id="RHEA-COMP:10748"/>
        <dbReference type="ChEBI" id="CHEBI:83833"/>
        <dbReference type="ChEBI" id="CHEBI:83834"/>
        <dbReference type="EC" id="5.2.1.8"/>
    </reaction>
</comment>
<dbReference type="InterPro" id="IPR008880">
    <property type="entry name" value="Trigger_fac_C"/>
</dbReference>
<evidence type="ECO:0000256" key="9">
    <source>
        <dbReference type="ARBA" id="ARBA00023306"/>
    </source>
</evidence>
<evidence type="ECO:0000256" key="4">
    <source>
        <dbReference type="ARBA" id="ARBA00016902"/>
    </source>
</evidence>
<proteinExistence type="inferred from homology"/>
<keyword evidence="5 11" id="KW-0132">Cell division</keyword>
<keyword evidence="8 11" id="KW-0413">Isomerase</keyword>
<dbReference type="InterPro" id="IPR037041">
    <property type="entry name" value="Trigger_fac_C_sf"/>
</dbReference>
<gene>
    <name evidence="11" type="primary">tig</name>
    <name evidence="15" type="ORF">A3J65_03885</name>
</gene>
<keyword evidence="9 11" id="KW-0131">Cell cycle</keyword>
<evidence type="ECO:0000256" key="8">
    <source>
        <dbReference type="ARBA" id="ARBA00023235"/>
    </source>
</evidence>
<comment type="domain">
    <text evidence="11">Consists of 3 domains; the N-terminus binds the ribosome, the middle domain has PPIase activity, while the C-terminus has intrinsic chaperone activity on its own.</text>
</comment>
<evidence type="ECO:0000256" key="7">
    <source>
        <dbReference type="ARBA" id="ARBA00023186"/>
    </source>
</evidence>
<dbReference type="GO" id="GO:0003755">
    <property type="term" value="F:peptidyl-prolyl cis-trans isomerase activity"/>
    <property type="evidence" value="ECO:0007669"/>
    <property type="project" value="UniProtKB-UniRule"/>
</dbReference>
<dbReference type="GO" id="GO:0043022">
    <property type="term" value="F:ribosome binding"/>
    <property type="evidence" value="ECO:0007669"/>
    <property type="project" value="TreeGrafter"/>
</dbReference>
<dbReference type="SUPFAM" id="SSF54534">
    <property type="entry name" value="FKBP-like"/>
    <property type="match status" value="1"/>
</dbReference>
<dbReference type="Gene3D" id="3.10.50.40">
    <property type="match status" value="1"/>
</dbReference>
<dbReference type="SUPFAM" id="SSF109998">
    <property type="entry name" value="Triger factor/SurA peptide-binding domain-like"/>
    <property type="match status" value="1"/>
</dbReference>
<dbReference type="Proteomes" id="UP000178501">
    <property type="component" value="Unassembled WGS sequence"/>
</dbReference>
<accession>A0A1G1YHL7</accession>
<dbReference type="NCBIfam" id="TIGR00115">
    <property type="entry name" value="tig"/>
    <property type="match status" value="1"/>
</dbReference>
<organism evidence="15 16">
    <name type="scientific">Candidatus Buchananbacteria bacterium RIFCSPHIGHO2_02_FULL_45_11b</name>
    <dbReference type="NCBI Taxonomy" id="1797541"/>
    <lineage>
        <taxon>Bacteria</taxon>
        <taxon>Candidatus Buchananiibacteriota</taxon>
    </lineage>
</organism>
<dbReference type="Pfam" id="PF00254">
    <property type="entry name" value="FKBP_C"/>
    <property type="match status" value="1"/>
</dbReference>
<evidence type="ECO:0000256" key="11">
    <source>
        <dbReference type="HAMAP-Rule" id="MF_00303"/>
    </source>
</evidence>
<reference evidence="15 16" key="1">
    <citation type="journal article" date="2016" name="Nat. Commun.">
        <title>Thousands of microbial genomes shed light on interconnected biogeochemical processes in an aquifer system.</title>
        <authorList>
            <person name="Anantharaman K."/>
            <person name="Brown C.T."/>
            <person name="Hug L.A."/>
            <person name="Sharon I."/>
            <person name="Castelle C.J."/>
            <person name="Probst A.J."/>
            <person name="Thomas B.C."/>
            <person name="Singh A."/>
            <person name="Wilkins M.J."/>
            <person name="Karaoz U."/>
            <person name="Brodie E.L."/>
            <person name="Williams K.H."/>
            <person name="Hubbard S.S."/>
            <person name="Banfield J.F."/>
        </authorList>
    </citation>
    <scope>NUCLEOTIDE SEQUENCE [LARGE SCALE GENOMIC DNA]</scope>
</reference>
<dbReference type="EC" id="5.2.1.8" evidence="3 11"/>
<dbReference type="FunFam" id="3.10.50.40:FF:000001">
    <property type="entry name" value="Trigger factor"/>
    <property type="match status" value="1"/>
</dbReference>
<dbReference type="InterPro" id="IPR046357">
    <property type="entry name" value="PPIase_dom_sf"/>
</dbReference>
<keyword evidence="7 11" id="KW-0143">Chaperone</keyword>
<dbReference type="Gene3D" id="3.30.70.1050">
    <property type="entry name" value="Trigger factor ribosome-binding domain"/>
    <property type="match status" value="1"/>
</dbReference>
<dbReference type="SUPFAM" id="SSF102735">
    <property type="entry name" value="Trigger factor ribosome-binding domain"/>
    <property type="match status" value="1"/>
</dbReference>
<feature type="domain" description="PPIase FKBP-type" evidence="14">
    <location>
        <begin position="162"/>
        <end position="250"/>
    </location>
</feature>
<evidence type="ECO:0000256" key="10">
    <source>
        <dbReference type="ARBA" id="ARBA00029986"/>
    </source>
</evidence>
<dbReference type="EMBL" id="MHIK01000024">
    <property type="protein sequence ID" value="OGY51761.1"/>
    <property type="molecule type" value="Genomic_DNA"/>
</dbReference>
<evidence type="ECO:0000256" key="6">
    <source>
        <dbReference type="ARBA" id="ARBA00023110"/>
    </source>
</evidence>
<evidence type="ECO:0000256" key="12">
    <source>
        <dbReference type="PROSITE-ProRule" id="PRU00277"/>
    </source>
</evidence>
<dbReference type="GO" id="GO:0005737">
    <property type="term" value="C:cytoplasm"/>
    <property type="evidence" value="ECO:0007669"/>
    <property type="project" value="UniProtKB-SubCell"/>
</dbReference>
<dbReference type="GO" id="GO:0043335">
    <property type="term" value="P:protein unfolding"/>
    <property type="evidence" value="ECO:0007669"/>
    <property type="project" value="TreeGrafter"/>
</dbReference>
<dbReference type="PANTHER" id="PTHR30560:SF3">
    <property type="entry name" value="TRIGGER FACTOR-LIKE PROTEIN TIG, CHLOROPLASTIC"/>
    <property type="match status" value="1"/>
</dbReference>
<comment type="subcellular location">
    <subcellularLocation>
        <location evidence="11">Cytoplasm</location>
    </subcellularLocation>
    <text evidence="11">About half TF is bound to the ribosome near the polypeptide exit tunnel while the other half is free in the cytoplasm.</text>
</comment>
<evidence type="ECO:0000313" key="16">
    <source>
        <dbReference type="Proteomes" id="UP000178501"/>
    </source>
</evidence>
<dbReference type="GO" id="GO:0015031">
    <property type="term" value="P:protein transport"/>
    <property type="evidence" value="ECO:0007669"/>
    <property type="project" value="UniProtKB-UniRule"/>
</dbReference>
<keyword evidence="6 11" id="KW-0697">Rotamase</keyword>
<comment type="caution">
    <text evidence="15">The sequence shown here is derived from an EMBL/GenBank/DDBJ whole genome shotgun (WGS) entry which is preliminary data.</text>
</comment>
<evidence type="ECO:0000256" key="2">
    <source>
        <dbReference type="ARBA" id="ARBA00005464"/>
    </source>
</evidence>
<evidence type="ECO:0000313" key="15">
    <source>
        <dbReference type="EMBL" id="OGY51761.1"/>
    </source>
</evidence>
<dbReference type="InterPro" id="IPR001179">
    <property type="entry name" value="PPIase_FKBP_dom"/>
</dbReference>
<evidence type="ECO:0000256" key="3">
    <source>
        <dbReference type="ARBA" id="ARBA00013194"/>
    </source>
</evidence>
<dbReference type="Pfam" id="PF05697">
    <property type="entry name" value="Trigger_N"/>
    <property type="match status" value="1"/>
</dbReference>
<dbReference type="InterPro" id="IPR027304">
    <property type="entry name" value="Trigger_fact/SurA_dom_sf"/>
</dbReference>
<dbReference type="InterPro" id="IPR005215">
    <property type="entry name" value="Trig_fac"/>
</dbReference>
<dbReference type="PANTHER" id="PTHR30560">
    <property type="entry name" value="TRIGGER FACTOR CHAPERONE AND PEPTIDYL-PROLYL CIS/TRANS ISOMERASE"/>
    <property type="match status" value="1"/>
</dbReference>
<evidence type="ECO:0000256" key="13">
    <source>
        <dbReference type="RuleBase" id="RU003914"/>
    </source>
</evidence>
<dbReference type="GO" id="GO:0044183">
    <property type="term" value="F:protein folding chaperone"/>
    <property type="evidence" value="ECO:0007669"/>
    <property type="project" value="TreeGrafter"/>
</dbReference>
<dbReference type="Gene3D" id="1.10.3120.10">
    <property type="entry name" value="Trigger factor, C-terminal domain"/>
    <property type="match status" value="1"/>
</dbReference>
<dbReference type="InterPro" id="IPR008881">
    <property type="entry name" value="Trigger_fac_ribosome-bd_bac"/>
</dbReference>
<dbReference type="Pfam" id="PF05698">
    <property type="entry name" value="Trigger_C"/>
    <property type="match status" value="1"/>
</dbReference>
<sequence length="427" mass="48072">MKTEVKPLPRGQVELTIEISPEEFQPFLQQAAKKLSEEIKIPGFRPGKAGLDIIKSKVGEDQIWQAALEPAIKKTFIAAIEENKLETVGAPEIDAVKLAPGNPVIYKATANLLPQIKLGDYAKIKIEKKPVQVKDEQAKKVINDLQNMRAKETLVLRAIKKGDKAEIDFESFMDKIPLEHGQHQKFLLIVGGGQFIPGFEDQLIGLETGQTKNFQLKFPENYHQKNIAGKLVDFKVKINAVFSRELPELNDEFAQSLGGFKTLAEAEEKIKSNLTEEAEHEAAHRLEDEMIDKIITASQFGDIPDLLINSEAKKMTEELAYNLEQQGLKLEDYLTHLKKTQAQVLLEFAPQAIKRVKSALVVRAVAKNENLKADEAEIDEEIQKSLADCHHDPEIEKNVKNPAYLDYLKNILTARKVMARLKELMVK</sequence>
<comment type="similarity">
    <text evidence="2 11 13">Belongs to the FKBP-type PPIase family. Tig subfamily.</text>
</comment>
<keyword evidence="11" id="KW-0963">Cytoplasm</keyword>
<dbReference type="HAMAP" id="MF_00303">
    <property type="entry name" value="Trigger_factor_Tig"/>
    <property type="match status" value="1"/>
</dbReference>
<dbReference type="GO" id="GO:0051301">
    <property type="term" value="P:cell division"/>
    <property type="evidence" value="ECO:0007669"/>
    <property type="project" value="UniProtKB-KW"/>
</dbReference>
<dbReference type="PIRSF" id="PIRSF003095">
    <property type="entry name" value="Trigger_factor"/>
    <property type="match status" value="1"/>
</dbReference>
<evidence type="ECO:0000259" key="14">
    <source>
        <dbReference type="PROSITE" id="PS50059"/>
    </source>
</evidence>
<comment type="function">
    <text evidence="11">Involved in protein export. Acts as a chaperone by maintaining the newly synthesized protein in an open conformation. Functions as a peptidyl-prolyl cis-trans isomerase.</text>
</comment>
<dbReference type="InterPro" id="IPR036611">
    <property type="entry name" value="Trigger_fac_ribosome-bd_sf"/>
</dbReference>
<dbReference type="PROSITE" id="PS50059">
    <property type="entry name" value="FKBP_PPIASE"/>
    <property type="match status" value="1"/>
</dbReference>
<protein>
    <recommendedName>
        <fullName evidence="4 11">Trigger factor</fullName>
        <shortName evidence="11">TF</shortName>
        <ecNumber evidence="3 11">5.2.1.8</ecNumber>
    </recommendedName>
    <alternativeName>
        <fullName evidence="10 11">PPIase</fullName>
    </alternativeName>
</protein>
<dbReference type="GO" id="GO:0051083">
    <property type="term" value="P:'de novo' cotranslational protein folding"/>
    <property type="evidence" value="ECO:0007669"/>
    <property type="project" value="TreeGrafter"/>
</dbReference>
<evidence type="ECO:0000256" key="1">
    <source>
        <dbReference type="ARBA" id="ARBA00000971"/>
    </source>
</evidence>